<keyword evidence="8" id="KW-0234">DNA repair</keyword>
<evidence type="ECO:0000256" key="10">
    <source>
        <dbReference type="SAM" id="MobiDB-lite"/>
    </source>
</evidence>
<evidence type="ECO:0000259" key="11">
    <source>
        <dbReference type="SMART" id="SM00891"/>
    </source>
</evidence>
<feature type="region of interest" description="Disordered" evidence="10">
    <location>
        <begin position="493"/>
        <end position="566"/>
    </location>
</feature>
<sequence length="991" mass="110124">MPPLLPFHKHILERIHDPLTSDLIILARGLGLRRTICTLMKIYDSPQSLVLLVNASQEEEAAIGEELGQMGCRKPGLRIVGYEMGKKDRQDLYKQGGLMSITSRILVVDMLQSDIPIELITGIIVLHAEKVTALSLEAFIVRLFREKNRAGFLKAFSDQPEHITSGLSPLKAIMKELQLRTVHIYPRFHEEIKQSLERRRADVIELYQPMTEAMSEIHGAIVMCMSTTLSELKRSNATLDLDDFNVENSYFRSFDAIVRRQLDPVWHKVGAQTKQLVGDLATLRRLLTYLLTYDPLAFHAYCETIIASNTVSIAGAARQHQSPWLLTDAANIVFKTAKARCYTNNPSAKGKGKARAVIDVDDEDAWAALDEMQGNAAQPGPSKAKSRRKAWMPADMDPVLEELPKWSLLAEVLLEIEGEILRTNPSNGPPKPTLGSNTVLIMTSSTRTSTLISDFLASMDADANPGTQGREMMERKLRLYLWWKGKLGERKKDGRGPFWMPDKSADALGGGEGGGVSEAMKKKDAAVRERGASRRRVRGGAPGGVPAAGESTKRKEKETVVGESEMREEAETIAEFLATQPASAADAFFTSNSSSMPSDATQFIDLTTLDFDEEFGLLAPEQTVVVRAYADDGDDLVLAELQPRFIVMFEPSQDFVRRVEVYRSSHPGLGVRVYFMIYQTSCEEHKYLAGIRREKDSFERLIRERGSMLLPIYEDRTAVGAGIGEAVIKTISSRLGGGQKELSTQPSQVIVDMREFRSTLPSLLHASRLLVIPATLTVGDYIITPDICVERKSIPDLIQSFNSGRLYTQCEWMSVHYKQPMLLIEFEEHKSFSLEAFAEVKNYAKASSKYPPKKGPGPPDQERQIPTIQHKLVLLTLSFPRVRIIWSSSPFATAEIFNDLKLNNPEPDPSQAIAIGAEGDPEAGAGVNAAAEELLRTLPGITAKNVKHVMNKVNSVRELCEMNREGVQSILGVEPGNACWDFMHRGEGKRT</sequence>
<feature type="compositionally biased region" description="Basic and acidic residues" evidence="10">
    <location>
        <begin position="551"/>
        <end position="566"/>
    </location>
</feature>
<dbReference type="EMBL" id="KV417749">
    <property type="protein sequence ID" value="KZP07494.1"/>
    <property type="molecule type" value="Genomic_DNA"/>
</dbReference>
<keyword evidence="9" id="KW-0539">Nucleus</keyword>
<dbReference type="GO" id="GO:0000014">
    <property type="term" value="F:single-stranded DNA endodeoxyribonuclease activity"/>
    <property type="evidence" value="ECO:0007669"/>
    <property type="project" value="TreeGrafter"/>
</dbReference>
<dbReference type="GO" id="GO:0000110">
    <property type="term" value="C:nucleotide-excision repair factor 1 complex"/>
    <property type="evidence" value="ECO:0007669"/>
    <property type="project" value="TreeGrafter"/>
</dbReference>
<dbReference type="InterPro" id="IPR011335">
    <property type="entry name" value="Restrct_endonuc-II-like"/>
</dbReference>
<accession>A0A167XRP5</accession>
<dbReference type="GO" id="GO:0003697">
    <property type="term" value="F:single-stranded DNA binding"/>
    <property type="evidence" value="ECO:0007669"/>
    <property type="project" value="TreeGrafter"/>
</dbReference>
<evidence type="ECO:0000256" key="8">
    <source>
        <dbReference type="ARBA" id="ARBA00023204"/>
    </source>
</evidence>
<dbReference type="CDD" id="cd20078">
    <property type="entry name" value="XPF_nuclease_XPF_euk"/>
    <property type="match status" value="1"/>
</dbReference>
<evidence type="ECO:0000256" key="3">
    <source>
        <dbReference type="ARBA" id="ARBA00022722"/>
    </source>
</evidence>
<dbReference type="Gene3D" id="3.40.50.10130">
    <property type="match status" value="1"/>
</dbReference>
<comment type="subcellular location">
    <subcellularLocation>
        <location evidence="1">Nucleus</location>
    </subcellularLocation>
</comment>
<keyword evidence="3" id="KW-0540">Nuclease</keyword>
<dbReference type="InterPro" id="IPR006166">
    <property type="entry name" value="ERCC4_domain"/>
</dbReference>
<dbReference type="GO" id="GO:0000712">
    <property type="term" value="P:resolution of meiotic recombination intermediates"/>
    <property type="evidence" value="ECO:0007669"/>
    <property type="project" value="TreeGrafter"/>
</dbReference>
<gene>
    <name evidence="12" type="ORF">FIBSPDRAFT_841237</name>
</gene>
<dbReference type="PANTHER" id="PTHR10150:SF0">
    <property type="entry name" value="DNA REPAIR ENDONUCLEASE XPF"/>
    <property type="match status" value="1"/>
</dbReference>
<dbReference type="GO" id="GO:0000724">
    <property type="term" value="P:double-strand break repair via homologous recombination"/>
    <property type="evidence" value="ECO:0007669"/>
    <property type="project" value="TreeGrafter"/>
</dbReference>
<dbReference type="SUPFAM" id="SSF52980">
    <property type="entry name" value="Restriction endonuclease-like"/>
    <property type="match status" value="1"/>
</dbReference>
<dbReference type="AlphaFoldDB" id="A0A167XRP5"/>
<evidence type="ECO:0000256" key="5">
    <source>
        <dbReference type="ARBA" id="ARBA00022763"/>
    </source>
</evidence>
<feature type="domain" description="ERCC4" evidence="11">
    <location>
        <begin position="748"/>
        <end position="828"/>
    </location>
</feature>
<dbReference type="SUPFAM" id="SSF47781">
    <property type="entry name" value="RuvA domain 2-like"/>
    <property type="match status" value="1"/>
</dbReference>
<dbReference type="InterPro" id="IPR010994">
    <property type="entry name" value="RuvA_2-like"/>
</dbReference>
<evidence type="ECO:0000256" key="1">
    <source>
        <dbReference type="ARBA" id="ARBA00004123"/>
    </source>
</evidence>
<evidence type="ECO:0000256" key="4">
    <source>
        <dbReference type="ARBA" id="ARBA00022759"/>
    </source>
</evidence>
<dbReference type="Gene3D" id="1.10.150.20">
    <property type="entry name" value="5' to 3' exonuclease, C-terminal subdomain"/>
    <property type="match status" value="1"/>
</dbReference>
<feature type="compositionally biased region" description="Basic and acidic residues" evidence="10">
    <location>
        <begin position="519"/>
        <end position="532"/>
    </location>
</feature>
<dbReference type="OrthoDB" id="361020at2759"/>
<name>A0A167XRP5_9AGAM</name>
<evidence type="ECO:0000313" key="13">
    <source>
        <dbReference type="Proteomes" id="UP000076532"/>
    </source>
</evidence>
<evidence type="ECO:0000256" key="6">
    <source>
        <dbReference type="ARBA" id="ARBA00022801"/>
    </source>
</evidence>
<evidence type="ECO:0000256" key="2">
    <source>
        <dbReference type="ARBA" id="ARBA00010015"/>
    </source>
</evidence>
<dbReference type="Pfam" id="PF02732">
    <property type="entry name" value="ERCC4"/>
    <property type="match status" value="1"/>
</dbReference>
<proteinExistence type="inferred from homology"/>
<dbReference type="SMART" id="SM00891">
    <property type="entry name" value="ERCC4"/>
    <property type="match status" value="1"/>
</dbReference>
<reference evidence="12 13" key="1">
    <citation type="journal article" date="2016" name="Mol. Biol. Evol.">
        <title>Comparative Genomics of Early-Diverging Mushroom-Forming Fungi Provides Insights into the Origins of Lignocellulose Decay Capabilities.</title>
        <authorList>
            <person name="Nagy L.G."/>
            <person name="Riley R."/>
            <person name="Tritt A."/>
            <person name="Adam C."/>
            <person name="Daum C."/>
            <person name="Floudas D."/>
            <person name="Sun H."/>
            <person name="Yadav J.S."/>
            <person name="Pangilinan J."/>
            <person name="Larsson K.H."/>
            <person name="Matsuura K."/>
            <person name="Barry K."/>
            <person name="Labutti K."/>
            <person name="Kuo R."/>
            <person name="Ohm R.A."/>
            <person name="Bhattacharya S.S."/>
            <person name="Shirouzu T."/>
            <person name="Yoshinaga Y."/>
            <person name="Martin F.M."/>
            <person name="Grigoriev I.V."/>
            <person name="Hibbett D.S."/>
        </authorList>
    </citation>
    <scope>NUCLEOTIDE SEQUENCE [LARGE SCALE GENOMIC DNA]</scope>
    <source>
        <strain evidence="12 13">CBS 109695</strain>
    </source>
</reference>
<evidence type="ECO:0000313" key="12">
    <source>
        <dbReference type="EMBL" id="KZP07494.1"/>
    </source>
</evidence>
<organism evidence="12 13">
    <name type="scientific">Athelia psychrophila</name>
    <dbReference type="NCBI Taxonomy" id="1759441"/>
    <lineage>
        <taxon>Eukaryota</taxon>
        <taxon>Fungi</taxon>
        <taxon>Dikarya</taxon>
        <taxon>Basidiomycota</taxon>
        <taxon>Agaricomycotina</taxon>
        <taxon>Agaricomycetes</taxon>
        <taxon>Agaricomycetidae</taxon>
        <taxon>Atheliales</taxon>
        <taxon>Atheliaceae</taxon>
        <taxon>Athelia</taxon>
    </lineage>
</organism>
<dbReference type="GO" id="GO:0003684">
    <property type="term" value="F:damaged DNA binding"/>
    <property type="evidence" value="ECO:0007669"/>
    <property type="project" value="TreeGrafter"/>
</dbReference>
<evidence type="ECO:0000256" key="9">
    <source>
        <dbReference type="ARBA" id="ARBA00023242"/>
    </source>
</evidence>
<dbReference type="GO" id="GO:1901255">
    <property type="term" value="P:nucleotide-excision repair involved in interstrand cross-link repair"/>
    <property type="evidence" value="ECO:0007669"/>
    <property type="project" value="TreeGrafter"/>
</dbReference>
<keyword evidence="6" id="KW-0378">Hydrolase</keyword>
<dbReference type="PANTHER" id="PTHR10150">
    <property type="entry name" value="DNA REPAIR ENDONUCLEASE XPF"/>
    <property type="match status" value="1"/>
</dbReference>
<evidence type="ECO:0000256" key="7">
    <source>
        <dbReference type="ARBA" id="ARBA00023125"/>
    </source>
</evidence>
<dbReference type="InterPro" id="IPR047520">
    <property type="entry name" value="XPF_nuclease"/>
</dbReference>
<comment type="similarity">
    <text evidence="2">Belongs to the XPF family.</text>
</comment>
<keyword evidence="4" id="KW-0255">Endonuclease</keyword>
<dbReference type="Proteomes" id="UP000076532">
    <property type="component" value="Unassembled WGS sequence"/>
</dbReference>
<dbReference type="STRING" id="436010.A0A167XRP5"/>
<protein>
    <recommendedName>
        <fullName evidence="11">ERCC4 domain-containing protein</fullName>
    </recommendedName>
</protein>
<keyword evidence="5" id="KW-0227">DNA damage</keyword>
<dbReference type="FunFam" id="3.40.50.10130:FF:000002">
    <property type="entry name" value="DNA repair endonuclease XPF"/>
    <property type="match status" value="1"/>
</dbReference>
<keyword evidence="7" id="KW-0238">DNA-binding</keyword>
<keyword evidence="13" id="KW-1185">Reference proteome</keyword>